<feature type="transmembrane region" description="Helical" evidence="1">
    <location>
        <begin position="30"/>
        <end position="48"/>
    </location>
</feature>
<organism evidence="2">
    <name type="scientific">Staphylococcus simulans</name>
    <dbReference type="NCBI Taxonomy" id="1286"/>
    <lineage>
        <taxon>Bacteria</taxon>
        <taxon>Bacillati</taxon>
        <taxon>Bacillota</taxon>
        <taxon>Bacilli</taxon>
        <taxon>Bacillales</taxon>
        <taxon>Staphylococcaceae</taxon>
        <taxon>Staphylococcus</taxon>
    </lineage>
</organism>
<feature type="transmembrane region" description="Helical" evidence="1">
    <location>
        <begin position="6"/>
        <end position="23"/>
    </location>
</feature>
<feature type="transmembrane region" description="Helical" evidence="1">
    <location>
        <begin position="154"/>
        <end position="171"/>
    </location>
</feature>
<feature type="transmembrane region" description="Helical" evidence="1">
    <location>
        <begin position="116"/>
        <end position="134"/>
    </location>
</feature>
<accession>A0A6N3EHP1</accession>
<feature type="transmembrane region" description="Helical" evidence="1">
    <location>
        <begin position="177"/>
        <end position="196"/>
    </location>
</feature>
<keyword evidence="1" id="KW-1133">Transmembrane helix</keyword>
<name>A0A6N3EHP1_STASI</name>
<evidence type="ECO:0000313" key="2">
    <source>
        <dbReference type="EMBL" id="VYU40372.1"/>
    </source>
</evidence>
<dbReference type="AlphaFoldDB" id="A0A6N3EHP1"/>
<dbReference type="EMBL" id="CACRUO010000053">
    <property type="protein sequence ID" value="VYU40372.1"/>
    <property type="molecule type" value="Genomic_DNA"/>
</dbReference>
<feature type="transmembrane region" description="Helical" evidence="1">
    <location>
        <begin position="54"/>
        <end position="74"/>
    </location>
</feature>
<keyword evidence="1" id="KW-0812">Transmembrane</keyword>
<gene>
    <name evidence="2" type="ORF">SSLFYP27_02124</name>
</gene>
<proteinExistence type="predicted"/>
<protein>
    <submittedName>
        <fullName evidence="2">Uncharacterized protein</fullName>
    </submittedName>
</protein>
<feature type="transmembrane region" description="Helical" evidence="1">
    <location>
        <begin position="86"/>
        <end position="104"/>
    </location>
</feature>
<keyword evidence="1" id="KW-0472">Membrane</keyword>
<reference evidence="2" key="1">
    <citation type="submission" date="2019-11" db="EMBL/GenBank/DDBJ databases">
        <authorList>
            <person name="Feng L."/>
        </authorList>
    </citation>
    <scope>NUCLEOTIDE SEQUENCE</scope>
    <source>
        <strain evidence="2">SsimulansLFYP27</strain>
    </source>
</reference>
<dbReference type="RefSeq" id="WP_156666936.1">
    <property type="nucleotide sequence ID" value="NZ_JAFFRM010000008.1"/>
</dbReference>
<sequence length="200" mass="23194">MLIYIIINIAIISASILIDMYLHSNNQVKLSTILIAVSINSVINLIVIGKFDFISHAMVAFILIWTLLALLTDRKFKPITFKTQKFMAFIVFTLLSLSLFIVFNTSEKSYYMSVPYLAPVFFIIGASFIFLTIFQSSEDTTFRSYFMKSKPKSLTIGTLLIIISFLVMNLLTPFWYVYLIIYLILILFMLWTKPFYNNFD</sequence>
<evidence type="ECO:0000256" key="1">
    <source>
        <dbReference type="SAM" id="Phobius"/>
    </source>
</evidence>